<comment type="caution">
    <text evidence="1">The sequence shown here is derived from an EMBL/GenBank/DDBJ whole genome shotgun (WGS) entry which is preliminary data.</text>
</comment>
<organism evidence="1 2">
    <name type="scientific">Cadophora malorum</name>
    <dbReference type="NCBI Taxonomy" id="108018"/>
    <lineage>
        <taxon>Eukaryota</taxon>
        <taxon>Fungi</taxon>
        <taxon>Dikarya</taxon>
        <taxon>Ascomycota</taxon>
        <taxon>Pezizomycotina</taxon>
        <taxon>Leotiomycetes</taxon>
        <taxon>Helotiales</taxon>
        <taxon>Ploettnerulaceae</taxon>
        <taxon>Cadophora</taxon>
    </lineage>
</organism>
<protein>
    <submittedName>
        <fullName evidence="1">Uncharacterized protein</fullName>
    </submittedName>
</protein>
<dbReference type="OrthoDB" id="509124at2759"/>
<accession>A0A8H7TEJ9</accession>
<dbReference type="AlphaFoldDB" id="A0A8H7TEJ9"/>
<name>A0A8H7TEJ9_9HELO</name>
<evidence type="ECO:0000313" key="1">
    <source>
        <dbReference type="EMBL" id="KAG4418207.1"/>
    </source>
</evidence>
<keyword evidence="2" id="KW-1185">Reference proteome</keyword>
<evidence type="ECO:0000313" key="2">
    <source>
        <dbReference type="Proteomes" id="UP000664132"/>
    </source>
</evidence>
<dbReference type="EMBL" id="JAFJYH010000134">
    <property type="protein sequence ID" value="KAG4418207.1"/>
    <property type="molecule type" value="Genomic_DNA"/>
</dbReference>
<sequence>MTIITSSTLIAAPPSLVRATFLDWPSLTLWDKHYMKTLTPLLPNGSPDPSKTTGLSVVPGDKVHGTFWGGEAFLDILENGEGRLRWRGMRRERERGK</sequence>
<dbReference type="Proteomes" id="UP000664132">
    <property type="component" value="Unassembled WGS sequence"/>
</dbReference>
<proteinExistence type="predicted"/>
<gene>
    <name evidence="1" type="ORF">IFR04_008649</name>
</gene>
<reference evidence="1" key="1">
    <citation type="submission" date="2021-02" db="EMBL/GenBank/DDBJ databases">
        <title>Genome sequence Cadophora malorum strain M34.</title>
        <authorList>
            <person name="Stefanovic E."/>
            <person name="Vu D."/>
            <person name="Scully C."/>
            <person name="Dijksterhuis J."/>
            <person name="Roader J."/>
            <person name="Houbraken J."/>
        </authorList>
    </citation>
    <scope>NUCLEOTIDE SEQUENCE</scope>
    <source>
        <strain evidence="1">M34</strain>
    </source>
</reference>